<dbReference type="InterPro" id="IPR000210">
    <property type="entry name" value="BTB/POZ_dom"/>
</dbReference>
<dbReference type="EMBL" id="WIWV01000003">
    <property type="protein sequence ID" value="KAF7719763.1"/>
    <property type="molecule type" value="Genomic_DNA"/>
</dbReference>
<dbReference type="PROSITE" id="PS50097">
    <property type="entry name" value="BTB"/>
    <property type="match status" value="1"/>
</dbReference>
<name>A0A8J8W9U0_9EURO</name>
<keyword evidence="4" id="KW-1185">Reference proteome</keyword>
<evidence type="ECO:0000256" key="1">
    <source>
        <dbReference type="SAM" id="MobiDB-lite"/>
    </source>
</evidence>
<evidence type="ECO:0000313" key="3">
    <source>
        <dbReference type="EMBL" id="KAF7719763.1"/>
    </source>
</evidence>
<dbReference type="Gene3D" id="3.30.710.10">
    <property type="entry name" value="Potassium Channel Kv1.1, Chain A"/>
    <property type="match status" value="1"/>
</dbReference>
<dbReference type="Pfam" id="PF00651">
    <property type="entry name" value="BTB"/>
    <property type="match status" value="1"/>
</dbReference>
<feature type="domain" description="BTB" evidence="2">
    <location>
        <begin position="48"/>
        <end position="114"/>
    </location>
</feature>
<dbReference type="OrthoDB" id="45365at2759"/>
<feature type="compositionally biased region" description="Basic residues" evidence="1">
    <location>
        <begin position="1"/>
        <end position="20"/>
    </location>
</feature>
<evidence type="ECO:0000259" key="2">
    <source>
        <dbReference type="PROSITE" id="PS50097"/>
    </source>
</evidence>
<gene>
    <name evidence="3" type="ORF">PECM_004543</name>
</gene>
<feature type="region of interest" description="Disordered" evidence="1">
    <location>
        <begin position="1"/>
        <end position="24"/>
    </location>
</feature>
<dbReference type="AlphaFoldDB" id="A0A8J8W9U0"/>
<comment type="caution">
    <text evidence="3">The sequence shown here is derived from an EMBL/GenBank/DDBJ whole genome shotgun (WGS) entry which is preliminary data.</text>
</comment>
<dbReference type="PANTHER" id="PTHR47843:SF7">
    <property type="entry name" value="BTB DOMAIN-CONTAINING PROTEIN"/>
    <property type="match status" value="1"/>
</dbReference>
<sequence length="319" mass="36920">MFKRSFSSKHRTRKPVKTTKKKYDKEVKEKMERNVEYDLARTNESPLNSLIVVVTVGKEKRLFHAHEDVLTVSPQFYDELRDQNPDEHGNKMLSLPDEEPEIFSCIMQFVYQGDYYPRLFRSKRTSNWYLENATETDDLSSSEPTFFHRGFGNLLMRDTVVYCAAVKYGLGRLKSLALQKHALQLGLEPEVILRSALYAQNNLPTTDEGLPAWHLSYIVRHRHDFKECAMLSREMEKGGGMFFGLFVAMCERMDELESTREAMAGVSLRLLRLGRRLGLRPRGFGLVVVRDWDVVRGLLLLLLWLSLSRSLSFVLSLSL</sequence>
<accession>A0A8J8W9U0</accession>
<dbReference type="InterPro" id="IPR011333">
    <property type="entry name" value="SKP1/BTB/POZ_sf"/>
</dbReference>
<evidence type="ECO:0000313" key="4">
    <source>
        <dbReference type="Proteomes" id="UP000631181"/>
    </source>
</evidence>
<dbReference type="Proteomes" id="UP000631181">
    <property type="component" value="Unassembled WGS sequence"/>
</dbReference>
<organism evidence="3 4">
    <name type="scientific">Penicillium ucsense</name>
    <dbReference type="NCBI Taxonomy" id="2839758"/>
    <lineage>
        <taxon>Eukaryota</taxon>
        <taxon>Fungi</taxon>
        <taxon>Dikarya</taxon>
        <taxon>Ascomycota</taxon>
        <taxon>Pezizomycotina</taxon>
        <taxon>Eurotiomycetes</taxon>
        <taxon>Eurotiomycetidae</taxon>
        <taxon>Eurotiales</taxon>
        <taxon>Aspergillaceae</taxon>
        <taxon>Penicillium</taxon>
    </lineage>
</organism>
<reference evidence="3" key="1">
    <citation type="journal article" date="2020" name="Front. Microbiol.">
        <title>Gene regulatory networks of Penicillium echinulatum 2HH and Penicillium oxalicum 114-2 inferred by a computational biology approach.</title>
        <authorList>
            <person name="Lenz A.R."/>
            <person name="Galan-Vasquez E."/>
            <person name="Balbinot E."/>
            <person name="De Abreu F.P."/>
            <person name="De Oliveira N.S."/>
            <person name="Da Rosa L.O."/>
            <person name="De Avila E Silva S."/>
            <person name="Camassola M."/>
            <person name="Dillon A.J.P."/>
            <person name="Perez-Rueda E."/>
        </authorList>
    </citation>
    <scope>NUCLEOTIDE SEQUENCE</scope>
    <source>
        <strain evidence="3">S1M29</strain>
    </source>
</reference>
<dbReference type="PANTHER" id="PTHR47843">
    <property type="entry name" value="BTB DOMAIN-CONTAINING PROTEIN-RELATED"/>
    <property type="match status" value="1"/>
</dbReference>
<dbReference type="SUPFAM" id="SSF54695">
    <property type="entry name" value="POZ domain"/>
    <property type="match status" value="1"/>
</dbReference>
<proteinExistence type="predicted"/>
<protein>
    <recommendedName>
        <fullName evidence="2">BTB domain-containing protein</fullName>
    </recommendedName>
</protein>